<dbReference type="Proteomes" id="UP001208938">
    <property type="component" value="Unassembled WGS sequence"/>
</dbReference>
<reference evidence="2 3" key="1">
    <citation type="submission" date="2022-10" db="EMBL/GenBank/DDBJ databases">
        <title>Pararhodobacter sp. nov., isolated from marine algae.</title>
        <authorList>
            <person name="Choi B.J."/>
            <person name="Kim J.M."/>
            <person name="Lee J.K."/>
            <person name="Choi D.G."/>
            <person name="Jeon C.O."/>
        </authorList>
    </citation>
    <scope>NUCLEOTIDE SEQUENCE [LARGE SCALE GENOMIC DNA]</scope>
    <source>
        <strain evidence="2 3">ZQ420</strain>
    </source>
</reference>
<name>A0ABT3GYE3_9RHOB</name>
<keyword evidence="3" id="KW-1185">Reference proteome</keyword>
<evidence type="ECO:0000256" key="1">
    <source>
        <dbReference type="SAM" id="Phobius"/>
    </source>
</evidence>
<sequence>MSNPDSFIDEVNEELKRDRLYGAMRRYGWIAIALVLMIVGGAAFNEWRKAQDEAAARSFGDAVISALDTTDPATQRTELTAIDATGDRAGILNLLLGAADIEAEDRAGAMETLARVENDSTLPLAYRQIAAFKRVIIGGTDIPVDERRATLQGLAQPGQTFRPLALEQLALLTMETGDQDGALAQAQALLQEPDVTDALRRRVAQLIVVLGGDQPSDLG</sequence>
<proteinExistence type="predicted"/>
<keyword evidence="1" id="KW-0812">Transmembrane</keyword>
<feature type="transmembrane region" description="Helical" evidence="1">
    <location>
        <begin position="27"/>
        <end position="44"/>
    </location>
</feature>
<evidence type="ECO:0000313" key="3">
    <source>
        <dbReference type="Proteomes" id="UP001208938"/>
    </source>
</evidence>
<organism evidence="2 3">
    <name type="scientific">Pararhodobacter zhoushanensis</name>
    <dbReference type="NCBI Taxonomy" id="2479545"/>
    <lineage>
        <taxon>Bacteria</taxon>
        <taxon>Pseudomonadati</taxon>
        <taxon>Pseudomonadota</taxon>
        <taxon>Alphaproteobacteria</taxon>
        <taxon>Rhodobacterales</taxon>
        <taxon>Paracoccaceae</taxon>
        <taxon>Pararhodobacter</taxon>
    </lineage>
</organism>
<keyword evidence="1" id="KW-0472">Membrane</keyword>
<dbReference type="RefSeq" id="WP_264505575.1">
    <property type="nucleotide sequence ID" value="NZ_JAPDFL010000001.1"/>
</dbReference>
<accession>A0ABT3GYE3</accession>
<gene>
    <name evidence="2" type="ORF">OKW52_10065</name>
</gene>
<keyword evidence="1" id="KW-1133">Transmembrane helix</keyword>
<evidence type="ECO:0008006" key="4">
    <source>
        <dbReference type="Google" id="ProtNLM"/>
    </source>
</evidence>
<comment type="caution">
    <text evidence="2">The sequence shown here is derived from an EMBL/GenBank/DDBJ whole genome shotgun (WGS) entry which is preliminary data.</text>
</comment>
<protein>
    <recommendedName>
        <fullName evidence="4">Tetratricopeptide repeat-like domain-containing protein</fullName>
    </recommendedName>
</protein>
<evidence type="ECO:0000313" key="2">
    <source>
        <dbReference type="EMBL" id="MCW1932589.1"/>
    </source>
</evidence>
<dbReference type="EMBL" id="JAPDFL010000001">
    <property type="protein sequence ID" value="MCW1932589.1"/>
    <property type="molecule type" value="Genomic_DNA"/>
</dbReference>